<protein>
    <submittedName>
        <fullName evidence="3">Uncharacterized protein</fullName>
    </submittedName>
</protein>
<name>A0A2T1C0S4_9CYAN</name>
<feature type="transmembrane region" description="Helical" evidence="2">
    <location>
        <begin position="12"/>
        <end position="34"/>
    </location>
</feature>
<gene>
    <name evidence="3" type="ORF">C7B64_16390</name>
</gene>
<feature type="coiled-coil region" evidence="1">
    <location>
        <begin position="190"/>
        <end position="231"/>
    </location>
</feature>
<sequence length="281" mass="31624">MQMKANNTLTLAPFLLKTVGGLLILASLVEYILLFFPPAVSDPKLLDQYWKIDFWNQLVNSGVVPLVGMLLIFAGYWMSSTLNISPKRPFWQDLRFWVALLATILGIAYLVTIPVYLSNVNFVKEDTIKNIDAKTVVEKDRLNKQLEQVNAQLAEYQKVAKDKPKLEQEIARITQAINSGQVQGTQLEQFNNARANLESLKNNSQVLEQRNKQIQEEAKKELARIDSSQKDAKAITANNAILSVTKTDLKSLILAIAHTIVGWMGLKNVLTSSPNTVEKWE</sequence>
<keyword evidence="2" id="KW-0812">Transmembrane</keyword>
<feature type="transmembrane region" description="Helical" evidence="2">
    <location>
        <begin position="54"/>
        <end position="76"/>
    </location>
</feature>
<keyword evidence="4" id="KW-1185">Reference proteome</keyword>
<evidence type="ECO:0000256" key="2">
    <source>
        <dbReference type="SAM" id="Phobius"/>
    </source>
</evidence>
<accession>A0A2T1C0S4</accession>
<feature type="transmembrane region" description="Helical" evidence="2">
    <location>
        <begin position="96"/>
        <end position="117"/>
    </location>
</feature>
<dbReference type="Proteomes" id="UP000238762">
    <property type="component" value="Unassembled WGS sequence"/>
</dbReference>
<dbReference type="InterPro" id="IPR047709">
    <property type="entry name" value="HpsJ-like"/>
</dbReference>
<keyword evidence="2" id="KW-0472">Membrane</keyword>
<keyword evidence="2" id="KW-1133">Transmembrane helix</keyword>
<dbReference type="NCBIfam" id="NF038305">
    <property type="entry name" value="HpsJ_fam"/>
    <property type="match status" value="1"/>
</dbReference>
<dbReference type="AlphaFoldDB" id="A0A2T1C0S4"/>
<dbReference type="EMBL" id="PVWJ01000087">
    <property type="protein sequence ID" value="PSB01804.1"/>
    <property type="molecule type" value="Genomic_DNA"/>
</dbReference>
<comment type="caution">
    <text evidence="3">The sequence shown here is derived from an EMBL/GenBank/DDBJ whole genome shotgun (WGS) entry which is preliminary data.</text>
</comment>
<reference evidence="3 4" key="2">
    <citation type="submission" date="2018-03" db="EMBL/GenBank/DDBJ databases">
        <title>The ancient ancestry and fast evolution of plastids.</title>
        <authorList>
            <person name="Moore K.R."/>
            <person name="Magnabosco C."/>
            <person name="Momper L."/>
            <person name="Gold D.A."/>
            <person name="Bosak T."/>
            <person name="Fournier G.P."/>
        </authorList>
    </citation>
    <scope>NUCLEOTIDE SEQUENCE [LARGE SCALE GENOMIC DNA]</scope>
    <source>
        <strain evidence="3 4">CCAP 1448/3</strain>
    </source>
</reference>
<organism evidence="3 4">
    <name type="scientific">Merismopedia glauca CCAP 1448/3</name>
    <dbReference type="NCBI Taxonomy" id="1296344"/>
    <lineage>
        <taxon>Bacteria</taxon>
        <taxon>Bacillati</taxon>
        <taxon>Cyanobacteriota</taxon>
        <taxon>Cyanophyceae</taxon>
        <taxon>Synechococcales</taxon>
        <taxon>Merismopediaceae</taxon>
        <taxon>Merismopedia</taxon>
    </lineage>
</organism>
<reference evidence="3 4" key="1">
    <citation type="submission" date="2018-02" db="EMBL/GenBank/DDBJ databases">
        <authorList>
            <person name="Cohen D.B."/>
            <person name="Kent A.D."/>
        </authorList>
    </citation>
    <scope>NUCLEOTIDE SEQUENCE [LARGE SCALE GENOMIC DNA]</scope>
    <source>
        <strain evidence="3 4">CCAP 1448/3</strain>
    </source>
</reference>
<evidence type="ECO:0000313" key="4">
    <source>
        <dbReference type="Proteomes" id="UP000238762"/>
    </source>
</evidence>
<evidence type="ECO:0000313" key="3">
    <source>
        <dbReference type="EMBL" id="PSB01804.1"/>
    </source>
</evidence>
<keyword evidence="1" id="KW-0175">Coiled coil</keyword>
<proteinExistence type="predicted"/>
<evidence type="ECO:0000256" key="1">
    <source>
        <dbReference type="SAM" id="Coils"/>
    </source>
</evidence>